<reference evidence="8" key="1">
    <citation type="submission" date="2021-05" db="EMBL/GenBank/DDBJ databases">
        <title>Novel Bacillus species.</title>
        <authorList>
            <person name="Liu G."/>
        </authorList>
    </citation>
    <scope>NUCLEOTIDE SEQUENCE</scope>
    <source>
        <strain evidence="8">FJAT-49825</strain>
    </source>
</reference>
<comment type="subcellular location">
    <subcellularLocation>
        <location evidence="1">Cell membrane</location>
    </subcellularLocation>
</comment>
<keyword evidence="5 6" id="KW-0472">Membrane</keyword>
<evidence type="ECO:0000256" key="2">
    <source>
        <dbReference type="ARBA" id="ARBA00022475"/>
    </source>
</evidence>
<proteinExistence type="predicted"/>
<keyword evidence="9" id="KW-1185">Reference proteome</keyword>
<protein>
    <submittedName>
        <fullName evidence="8">Flagellar biosynthetic protein FliO</fullName>
    </submittedName>
</protein>
<dbReference type="AlphaFoldDB" id="A0A942U4G8"/>
<evidence type="ECO:0000256" key="7">
    <source>
        <dbReference type="SAM" id="SignalP"/>
    </source>
</evidence>
<keyword evidence="7" id="KW-0732">Signal</keyword>
<evidence type="ECO:0000256" key="3">
    <source>
        <dbReference type="ARBA" id="ARBA00022692"/>
    </source>
</evidence>
<dbReference type="GO" id="GO:0016020">
    <property type="term" value="C:membrane"/>
    <property type="evidence" value="ECO:0007669"/>
    <property type="project" value="InterPro"/>
</dbReference>
<evidence type="ECO:0000256" key="5">
    <source>
        <dbReference type="ARBA" id="ARBA00023136"/>
    </source>
</evidence>
<evidence type="ECO:0000313" key="9">
    <source>
        <dbReference type="Proteomes" id="UP000679749"/>
    </source>
</evidence>
<evidence type="ECO:0000256" key="6">
    <source>
        <dbReference type="SAM" id="Phobius"/>
    </source>
</evidence>
<feature type="transmembrane region" description="Helical" evidence="6">
    <location>
        <begin position="68"/>
        <end position="89"/>
    </location>
</feature>
<keyword evidence="8" id="KW-0282">Flagellum</keyword>
<name>A0A942U4G8_9BACI</name>
<comment type="caution">
    <text evidence="8">The sequence shown here is derived from an EMBL/GenBank/DDBJ whole genome shotgun (WGS) entry which is preliminary data.</text>
</comment>
<dbReference type="Proteomes" id="UP000679749">
    <property type="component" value="Unassembled WGS sequence"/>
</dbReference>
<feature type="signal peptide" evidence="7">
    <location>
        <begin position="1"/>
        <end position="27"/>
    </location>
</feature>
<sequence>MQIVSFFKKISLTFAVVFLFSSLNSHQVVFGAGSGTVYDAYSKDQQTNTVQGNHSASMPEQPSLVPSFIKFIFSFAAIIILLLLCLKFLKSKSKPILSKGPIYSLGGYPLGGSKSVQMVMIGKTLYILGIGNEVRLLQTIEPGEEQDLIMQSLVEQTAHKKQPINFRTIFKRDGAKSTQKTEDWEQTLLSQINQVKQTSIPINKLKD</sequence>
<keyword evidence="3 6" id="KW-0812">Transmembrane</keyword>
<keyword evidence="4 6" id="KW-1133">Transmembrane helix</keyword>
<keyword evidence="8" id="KW-0969">Cilium</keyword>
<evidence type="ECO:0000313" key="8">
    <source>
        <dbReference type="EMBL" id="MBS4213050.1"/>
    </source>
</evidence>
<keyword evidence="2" id="KW-1003">Cell membrane</keyword>
<dbReference type="Pfam" id="PF04347">
    <property type="entry name" value="FliO"/>
    <property type="match status" value="1"/>
</dbReference>
<accession>A0A942U4G8</accession>
<dbReference type="GO" id="GO:0044781">
    <property type="term" value="P:bacterial-type flagellum organization"/>
    <property type="evidence" value="ECO:0007669"/>
    <property type="project" value="InterPro"/>
</dbReference>
<evidence type="ECO:0000256" key="1">
    <source>
        <dbReference type="ARBA" id="ARBA00004236"/>
    </source>
</evidence>
<organism evidence="8 9">
    <name type="scientific">Neobacillus rhizophilus</name>
    <dbReference type="NCBI Taxonomy" id="2833579"/>
    <lineage>
        <taxon>Bacteria</taxon>
        <taxon>Bacillati</taxon>
        <taxon>Bacillota</taxon>
        <taxon>Bacilli</taxon>
        <taxon>Bacillales</taxon>
        <taxon>Bacillaceae</taxon>
        <taxon>Neobacillus</taxon>
    </lineage>
</organism>
<keyword evidence="8" id="KW-0966">Cell projection</keyword>
<evidence type="ECO:0000256" key="4">
    <source>
        <dbReference type="ARBA" id="ARBA00022989"/>
    </source>
</evidence>
<dbReference type="InterPro" id="IPR022781">
    <property type="entry name" value="Flagellar_biosynth_FliO"/>
</dbReference>
<feature type="chain" id="PRO_5038384756" evidence="7">
    <location>
        <begin position="28"/>
        <end position="207"/>
    </location>
</feature>
<dbReference type="RefSeq" id="WP_213117563.1">
    <property type="nucleotide sequence ID" value="NZ_JAGYPF010000002.1"/>
</dbReference>
<dbReference type="EMBL" id="JAGYPF010000002">
    <property type="protein sequence ID" value="MBS4213050.1"/>
    <property type="molecule type" value="Genomic_DNA"/>
</dbReference>
<gene>
    <name evidence="8" type="ORF">KHA99_11380</name>
</gene>